<keyword evidence="3" id="KW-1185">Reference proteome</keyword>
<reference evidence="4" key="1">
    <citation type="submission" date="2017-02" db="UniProtKB">
        <authorList>
            <consortium name="WormBaseParasite"/>
        </authorList>
    </citation>
    <scope>IDENTIFICATION</scope>
</reference>
<accession>A0A0N4VB22</accession>
<reference evidence="2 3" key="2">
    <citation type="submission" date="2018-10" db="EMBL/GenBank/DDBJ databases">
        <authorList>
            <consortium name="Pathogen Informatics"/>
        </authorList>
    </citation>
    <scope>NUCLEOTIDE SEQUENCE [LARGE SCALE GENOMIC DNA]</scope>
</reference>
<protein>
    <submittedName>
        <fullName evidence="4">Adenylate cyclase</fullName>
    </submittedName>
</protein>
<gene>
    <name evidence="2" type="ORF">EVEC_LOCUS7202</name>
</gene>
<evidence type="ECO:0000256" key="1">
    <source>
        <dbReference type="SAM" id="MobiDB-lite"/>
    </source>
</evidence>
<evidence type="ECO:0000313" key="2">
    <source>
        <dbReference type="EMBL" id="VDD92451.1"/>
    </source>
</evidence>
<proteinExistence type="predicted"/>
<sequence length="93" mass="9422">AQSVDPCVGKVGQAAAPEGCGAQQPSVAAPPPAAEVVQSNYQQAPAGSQSQAQQSAPEPDYQEGAAAGNQDYENQPSQSAGETGGYAQRQLRH</sequence>
<feature type="compositionally biased region" description="Low complexity" evidence="1">
    <location>
        <begin position="34"/>
        <end position="59"/>
    </location>
</feature>
<feature type="compositionally biased region" description="Polar residues" evidence="1">
    <location>
        <begin position="71"/>
        <end position="81"/>
    </location>
</feature>
<evidence type="ECO:0000313" key="3">
    <source>
        <dbReference type="Proteomes" id="UP000274131"/>
    </source>
</evidence>
<name>A0A0N4VB22_ENTVE</name>
<feature type="region of interest" description="Disordered" evidence="1">
    <location>
        <begin position="1"/>
        <end position="93"/>
    </location>
</feature>
<dbReference type="WBParaSite" id="EVEC_0000771801-mRNA-1">
    <property type="protein sequence ID" value="EVEC_0000771801-mRNA-1"/>
    <property type="gene ID" value="EVEC_0000771801"/>
</dbReference>
<evidence type="ECO:0000313" key="4">
    <source>
        <dbReference type="WBParaSite" id="EVEC_0000771801-mRNA-1"/>
    </source>
</evidence>
<organism evidence="4">
    <name type="scientific">Enterobius vermicularis</name>
    <name type="common">Human pinworm</name>
    <dbReference type="NCBI Taxonomy" id="51028"/>
    <lineage>
        <taxon>Eukaryota</taxon>
        <taxon>Metazoa</taxon>
        <taxon>Ecdysozoa</taxon>
        <taxon>Nematoda</taxon>
        <taxon>Chromadorea</taxon>
        <taxon>Rhabditida</taxon>
        <taxon>Spirurina</taxon>
        <taxon>Oxyuridomorpha</taxon>
        <taxon>Oxyuroidea</taxon>
        <taxon>Oxyuridae</taxon>
        <taxon>Enterobius</taxon>
    </lineage>
</organism>
<dbReference type="Proteomes" id="UP000274131">
    <property type="component" value="Unassembled WGS sequence"/>
</dbReference>
<dbReference type="EMBL" id="UXUI01008818">
    <property type="protein sequence ID" value="VDD92451.1"/>
    <property type="molecule type" value="Genomic_DNA"/>
</dbReference>
<dbReference type="AlphaFoldDB" id="A0A0N4VB22"/>